<accession>R0IX45</accession>
<evidence type="ECO:0000313" key="9">
    <source>
        <dbReference type="EMBL" id="EOA89360.1"/>
    </source>
</evidence>
<feature type="transmembrane region" description="Helical" evidence="7">
    <location>
        <begin position="239"/>
        <end position="257"/>
    </location>
</feature>
<dbReference type="PANTHER" id="PTHR11132">
    <property type="entry name" value="SOLUTE CARRIER FAMILY 35"/>
    <property type="match status" value="1"/>
</dbReference>
<comment type="function">
    <text evidence="1 7">Involved in the import of GDP-mannose from the cytoplasm into the Golgi lumen.</text>
</comment>
<comment type="similarity">
    <text evidence="2 7">Belongs to the TPT transporter family. SLC35D subfamily.</text>
</comment>
<feature type="transmembrane region" description="Helical" evidence="7">
    <location>
        <begin position="306"/>
        <end position="326"/>
    </location>
</feature>
<dbReference type="Proteomes" id="UP000016935">
    <property type="component" value="Unassembled WGS sequence"/>
</dbReference>
<organism evidence="9 10">
    <name type="scientific">Exserohilum turcicum (strain 28A)</name>
    <name type="common">Northern leaf blight fungus</name>
    <name type="synonym">Setosphaeria turcica</name>
    <dbReference type="NCBI Taxonomy" id="671987"/>
    <lineage>
        <taxon>Eukaryota</taxon>
        <taxon>Fungi</taxon>
        <taxon>Dikarya</taxon>
        <taxon>Ascomycota</taxon>
        <taxon>Pezizomycotina</taxon>
        <taxon>Dothideomycetes</taxon>
        <taxon>Pleosporomycetidae</taxon>
        <taxon>Pleosporales</taxon>
        <taxon>Pleosporineae</taxon>
        <taxon>Pleosporaceae</taxon>
        <taxon>Exserohilum</taxon>
    </lineage>
</organism>
<dbReference type="GO" id="GO:0000139">
    <property type="term" value="C:Golgi membrane"/>
    <property type="evidence" value="ECO:0007669"/>
    <property type="project" value="UniProtKB-SubCell"/>
</dbReference>
<feature type="compositionally biased region" description="Basic and acidic residues" evidence="8">
    <location>
        <begin position="1"/>
        <end position="21"/>
    </location>
</feature>
<keyword evidence="7" id="KW-0333">Golgi apparatus</keyword>
<dbReference type="OrthoDB" id="417037at2759"/>
<gene>
    <name evidence="9" type="ORF">SETTUDRAFT_167862</name>
</gene>
<sequence length="383" mass="41762">MSDDKKSDDYRVDMPSGKEFRAPSPLPRASSHRGGAASVTENPVAAILAYCGSSILMTVTNKYVLSGVDFNLNFFLLCVQSVVCVAAISICKAAGIITYRDFNSDEAKKWFPISLLLIGMIYTSTWALKFLSIPVYTIFKNLTIILIAYGEVLWFGGAVTPMALFSFGLMVFSSVIAAWADIQHALASMNNSSAASTDAMSTLHAGYLWMMFNCLCTATYVLGMRKRIKLTNFKDFDTMYYNNLLTIPILLVASILVEDWSSANIQKNFPPDQRNTVMIVMIVSGLSTVFISYTSAWAVRVTSSTTYSMVGALNKLPIALSGLVFFDAPVTFGSVSAIIVGFISGLVYALAKIRQNSKPKTILPTSNMPLSASSRSMQDSLKS</sequence>
<feature type="region of interest" description="Disordered" evidence="8">
    <location>
        <begin position="1"/>
        <end position="36"/>
    </location>
</feature>
<keyword evidence="7" id="KW-0813">Transport</keyword>
<dbReference type="AlphaFoldDB" id="R0IX45"/>
<dbReference type="STRING" id="671987.R0IX45"/>
<dbReference type="eggNOG" id="KOG1444">
    <property type="taxonomic scope" value="Eukaryota"/>
</dbReference>
<dbReference type="GO" id="GO:0030659">
    <property type="term" value="C:cytoplasmic vesicle membrane"/>
    <property type="evidence" value="ECO:0007669"/>
    <property type="project" value="UniProtKB-SubCell"/>
</dbReference>
<dbReference type="GeneID" id="19400328"/>
<reference evidence="9 10" key="2">
    <citation type="journal article" date="2013" name="PLoS Genet.">
        <title>Comparative genome structure, secondary metabolite, and effector coding capacity across Cochliobolus pathogens.</title>
        <authorList>
            <person name="Condon B.J."/>
            <person name="Leng Y."/>
            <person name="Wu D."/>
            <person name="Bushley K.E."/>
            <person name="Ohm R.A."/>
            <person name="Otillar R."/>
            <person name="Martin J."/>
            <person name="Schackwitz W."/>
            <person name="Grimwood J."/>
            <person name="MohdZainudin N."/>
            <person name="Xue C."/>
            <person name="Wang R."/>
            <person name="Manning V.A."/>
            <person name="Dhillon B."/>
            <person name="Tu Z.J."/>
            <person name="Steffenson B.J."/>
            <person name="Salamov A."/>
            <person name="Sun H."/>
            <person name="Lowry S."/>
            <person name="LaButti K."/>
            <person name="Han J."/>
            <person name="Copeland A."/>
            <person name="Lindquist E."/>
            <person name="Barry K."/>
            <person name="Schmutz J."/>
            <person name="Baker S.E."/>
            <person name="Ciuffetti L.M."/>
            <person name="Grigoriev I.V."/>
            <person name="Zhong S."/>
            <person name="Turgeon B.G."/>
        </authorList>
    </citation>
    <scope>NUCLEOTIDE SEQUENCE [LARGE SCALE GENOMIC DNA]</scope>
    <source>
        <strain evidence="10">28A</strain>
    </source>
</reference>
<keyword evidence="6 7" id="KW-0472">Membrane</keyword>
<reference evidence="9 10" key="1">
    <citation type="journal article" date="2012" name="PLoS Pathog.">
        <title>Diverse lifestyles and strategies of plant pathogenesis encoded in the genomes of eighteen Dothideomycetes fungi.</title>
        <authorList>
            <person name="Ohm R.A."/>
            <person name="Feau N."/>
            <person name="Henrissat B."/>
            <person name="Schoch C.L."/>
            <person name="Horwitz B.A."/>
            <person name="Barry K.W."/>
            <person name="Condon B.J."/>
            <person name="Copeland A.C."/>
            <person name="Dhillon B."/>
            <person name="Glaser F."/>
            <person name="Hesse C.N."/>
            <person name="Kosti I."/>
            <person name="LaButti K."/>
            <person name="Lindquist E.A."/>
            <person name="Lucas S."/>
            <person name="Salamov A.A."/>
            <person name="Bradshaw R.E."/>
            <person name="Ciuffetti L."/>
            <person name="Hamelin R.C."/>
            <person name="Kema G.H.J."/>
            <person name="Lawrence C."/>
            <person name="Scott J.A."/>
            <person name="Spatafora J.W."/>
            <person name="Turgeon B.G."/>
            <person name="de Wit P.J.G.M."/>
            <person name="Zhong S."/>
            <person name="Goodwin S.B."/>
            <person name="Grigoriev I.V."/>
        </authorList>
    </citation>
    <scope>NUCLEOTIDE SEQUENCE [LARGE SCALE GENOMIC DNA]</scope>
    <source>
        <strain evidence="10">28A</strain>
    </source>
</reference>
<feature type="transmembrane region" description="Helical" evidence="7">
    <location>
        <begin position="110"/>
        <end position="127"/>
    </location>
</feature>
<dbReference type="NCBIfam" id="TIGR00803">
    <property type="entry name" value="nst"/>
    <property type="match status" value="1"/>
</dbReference>
<keyword evidence="7" id="KW-0762">Sugar transport</keyword>
<feature type="transmembrane region" description="Helical" evidence="7">
    <location>
        <begin position="332"/>
        <end position="351"/>
    </location>
</feature>
<feature type="transmembrane region" description="Helical" evidence="7">
    <location>
        <begin position="74"/>
        <end position="98"/>
    </location>
</feature>
<proteinExistence type="inferred from homology"/>
<feature type="transmembrane region" description="Helical" evidence="7">
    <location>
        <begin position="277"/>
        <end position="299"/>
    </location>
</feature>
<dbReference type="InterPro" id="IPR037185">
    <property type="entry name" value="EmrE-like"/>
</dbReference>
<dbReference type="RefSeq" id="XP_008023156.1">
    <property type="nucleotide sequence ID" value="XM_008024965.1"/>
</dbReference>
<keyword evidence="7" id="KW-0968">Cytoplasmic vesicle</keyword>
<feature type="transmembrane region" description="Helical" evidence="7">
    <location>
        <begin position="133"/>
        <end position="155"/>
    </location>
</feature>
<dbReference type="InterPro" id="IPR050186">
    <property type="entry name" value="TPT_transporter"/>
</dbReference>
<evidence type="ECO:0000256" key="2">
    <source>
        <dbReference type="ARBA" id="ARBA00010425"/>
    </source>
</evidence>
<comment type="subcellular location">
    <subcellularLocation>
        <location evidence="7">Golgi apparatus membrane</location>
        <topology evidence="7">Multi-pass membrane protein</topology>
    </subcellularLocation>
    <subcellularLocation>
        <location evidence="7">Cytoplasmic vesicle membrane</location>
        <topology evidence="7">Multi-pass membrane protein</topology>
    </subcellularLocation>
    <subcellularLocation>
        <location evidence="7">Endoplasmic reticulum membrane</location>
        <topology evidence="7">Multi-pass membrane protein</topology>
    </subcellularLocation>
</comment>
<dbReference type="HOGENOM" id="CLU_025360_1_2_1"/>
<name>R0IX45_EXST2</name>
<evidence type="ECO:0000313" key="10">
    <source>
        <dbReference type="Proteomes" id="UP000016935"/>
    </source>
</evidence>
<dbReference type="SUPFAM" id="SSF103481">
    <property type="entry name" value="Multidrug resistance efflux transporter EmrE"/>
    <property type="match status" value="1"/>
</dbReference>
<evidence type="ECO:0000256" key="7">
    <source>
        <dbReference type="RuleBase" id="RU367097"/>
    </source>
</evidence>
<keyword evidence="7" id="KW-0256">Endoplasmic reticulum</keyword>
<comment type="subunit">
    <text evidence="3 7">Homooligomer.</text>
</comment>
<evidence type="ECO:0000256" key="5">
    <source>
        <dbReference type="ARBA" id="ARBA00022989"/>
    </source>
</evidence>
<dbReference type="EMBL" id="KB908515">
    <property type="protein sequence ID" value="EOA89360.1"/>
    <property type="molecule type" value="Genomic_DNA"/>
</dbReference>
<feature type="transmembrane region" description="Helical" evidence="7">
    <location>
        <begin position="202"/>
        <end position="223"/>
    </location>
</feature>
<evidence type="ECO:0000256" key="4">
    <source>
        <dbReference type="ARBA" id="ARBA00022692"/>
    </source>
</evidence>
<evidence type="ECO:0000256" key="3">
    <source>
        <dbReference type="ARBA" id="ARBA00011182"/>
    </source>
</evidence>
<keyword evidence="10" id="KW-1185">Reference proteome</keyword>
<dbReference type="GO" id="GO:0005789">
    <property type="term" value="C:endoplasmic reticulum membrane"/>
    <property type="evidence" value="ECO:0007669"/>
    <property type="project" value="UniProtKB-SubCell"/>
</dbReference>
<evidence type="ECO:0000256" key="6">
    <source>
        <dbReference type="ARBA" id="ARBA00023136"/>
    </source>
</evidence>
<keyword evidence="5 7" id="KW-1133">Transmembrane helix</keyword>
<protein>
    <recommendedName>
        <fullName evidence="7">GDP-mannose transporter</fullName>
        <shortName evidence="7">GMT</shortName>
    </recommendedName>
</protein>
<evidence type="ECO:0000256" key="8">
    <source>
        <dbReference type="SAM" id="MobiDB-lite"/>
    </source>
</evidence>
<evidence type="ECO:0000256" key="1">
    <source>
        <dbReference type="ARBA" id="ARBA00003420"/>
    </source>
</evidence>
<keyword evidence="4 7" id="KW-0812">Transmembrane</keyword>
<feature type="transmembrane region" description="Helical" evidence="7">
    <location>
        <begin position="162"/>
        <end position="182"/>
    </location>
</feature>
<feature type="region of interest" description="Disordered" evidence="8">
    <location>
        <begin position="364"/>
        <end position="383"/>
    </location>
</feature>